<dbReference type="RefSeq" id="WP_010968678.1">
    <property type="nucleotide sequence ID" value="NZ_CP009144.1"/>
</dbReference>
<reference evidence="1 4" key="1">
    <citation type="journal article" date="2013" name="Genome Biol.">
        <title>Comparative genomics of the core and accessory genomes of 48 Sinorhizobium strains comprising five genospecies.</title>
        <authorList>
            <person name="Sugawara M."/>
            <person name="Epstein B."/>
            <person name="Badgley B.D."/>
            <person name="Unno T."/>
            <person name="Xu L."/>
            <person name="Reese J."/>
            <person name="Gyaneshwar P."/>
            <person name="Denny R."/>
            <person name="Mudge J."/>
            <person name="Bharti A.K."/>
            <person name="Farmer A.D."/>
            <person name="May G.D."/>
            <person name="Woodward J.E."/>
            <person name="Medigue C."/>
            <person name="Vallenet D."/>
            <person name="Lajus A."/>
            <person name="Rouy Z."/>
            <person name="Martinez-Vaz B."/>
            <person name="Tiffin P."/>
            <person name="Young N.D."/>
            <person name="Sadowsky M.J."/>
        </authorList>
    </citation>
    <scope>NUCLEOTIDE SEQUENCE [LARGE SCALE GENOMIC DNA]</scope>
    <source>
        <strain evidence="1 4">N6B1</strain>
    </source>
</reference>
<evidence type="ECO:0000313" key="3">
    <source>
        <dbReference type="Proteomes" id="UP000231987"/>
    </source>
</evidence>
<dbReference type="Proteomes" id="UP000429484">
    <property type="component" value="Unassembled WGS sequence"/>
</dbReference>
<protein>
    <submittedName>
        <fullName evidence="2">Uncharacterized protein</fullName>
    </submittedName>
</protein>
<name>A0A220MU61_RHIML</name>
<dbReference type="EMBL" id="WISR01000057">
    <property type="protein sequence ID" value="MQW32323.1"/>
    <property type="molecule type" value="Genomic_DNA"/>
</dbReference>
<reference evidence="2 3" key="2">
    <citation type="submission" date="2017-06" db="EMBL/GenBank/DDBJ databases">
        <title>Ensifer strains isolated from leguminous trees and herbs display diverse denitrification phenotypes with some acting as strong N2O sinks.</title>
        <authorList>
            <person name="Woliy K."/>
            <person name="Mania D."/>
            <person name="Bakken L.R."/>
            <person name="Frostegard A."/>
        </authorList>
    </citation>
    <scope>NUCLEOTIDE SEQUENCE [LARGE SCALE GENOMIC DNA]</scope>
    <source>
        <strain evidence="2 3">AC50a</strain>
    </source>
</reference>
<dbReference type="Proteomes" id="UP000231987">
    <property type="component" value="Unassembled WGS sequence"/>
</dbReference>
<reference evidence="1" key="3">
    <citation type="submission" date="2019-10" db="EMBL/GenBank/DDBJ databases">
        <authorList>
            <person name="Sugawara M."/>
            <person name="Epstein B."/>
            <person name="Badgley B."/>
            <person name="Unno T."/>
            <person name="Xu L."/>
            <person name="Reese J."/>
            <person name="Gyaneshwar P."/>
            <person name="Denny R."/>
            <person name="Mudege J."/>
            <person name="Bharti A."/>
            <person name="Farmer A."/>
            <person name="May G."/>
            <person name="Woodward J."/>
            <person name="Medigue C."/>
            <person name="Vallenet D."/>
            <person name="Lajus A."/>
            <person name="Rouy Z."/>
            <person name="Martinez-Vaz B."/>
            <person name="Tiffin P."/>
            <person name="Young N."/>
            <person name="Sadowsky M."/>
        </authorList>
    </citation>
    <scope>NUCLEOTIDE SEQUENCE</scope>
    <source>
        <strain evidence="1">N6B1</strain>
    </source>
</reference>
<accession>A0A220MU61</accession>
<organism evidence="2 3">
    <name type="scientific">Rhizobium meliloti</name>
    <name type="common">Ensifer meliloti</name>
    <name type="synonym">Sinorhizobium meliloti</name>
    <dbReference type="NCBI Taxonomy" id="382"/>
    <lineage>
        <taxon>Bacteria</taxon>
        <taxon>Pseudomonadati</taxon>
        <taxon>Pseudomonadota</taxon>
        <taxon>Alphaproteobacteria</taxon>
        <taxon>Hyphomicrobiales</taxon>
        <taxon>Rhizobiaceae</taxon>
        <taxon>Sinorhizobium/Ensifer group</taxon>
        <taxon>Sinorhizobium</taxon>
    </lineage>
</organism>
<evidence type="ECO:0000313" key="2">
    <source>
        <dbReference type="EMBL" id="PJR16972.1"/>
    </source>
</evidence>
<proteinExistence type="predicted"/>
<gene>
    <name evidence="2" type="ORF">CEJ86_01910</name>
    <name evidence="1" type="ORF">GHK53_05700</name>
</gene>
<sequence>MDMIKSGLGVTVAVLALSITVSGILHFALSSYRPEANAAVSHEITSSIPR</sequence>
<dbReference type="EMBL" id="NJGD01000001">
    <property type="protein sequence ID" value="PJR16972.1"/>
    <property type="molecule type" value="Genomic_DNA"/>
</dbReference>
<dbReference type="AlphaFoldDB" id="A0A220MU61"/>
<evidence type="ECO:0000313" key="4">
    <source>
        <dbReference type="Proteomes" id="UP000429484"/>
    </source>
</evidence>
<evidence type="ECO:0000313" key="1">
    <source>
        <dbReference type="EMBL" id="MQW32323.1"/>
    </source>
</evidence>
<comment type="caution">
    <text evidence="2">The sequence shown here is derived from an EMBL/GenBank/DDBJ whole genome shotgun (WGS) entry which is preliminary data.</text>
</comment>